<evidence type="ECO:0008006" key="2">
    <source>
        <dbReference type="Google" id="ProtNLM"/>
    </source>
</evidence>
<sequence>MNILLLYLLGATIIPSPIRVIKDWQRAHLGQFHIKSDAKFLNPWNWNFTGPEGGEILWVIANPNAPNLALALSANDVWRTTDGGTNWNLCLENCMPQAGVMCTQSRGIIIDGNGTVWATLNGGADWAEVLYTNGFQCGSFDVPDTVVYLVDSFPPRLLRSTNSGLSWQVVQTFNQLDYVDIVVHSKSSPTTFWLIGHKMPDDTLAYIYYSPSGNFIDTILAGEITDLQVSPYNPNMILIATDAGIYQATSPSGPWTRMNEPYAFGLFQAVDIEFTGNDSVIVSSFFQPGIFTGRRQYGVWLFNRVESREIGTFMAPAGAGTFYCGSIGKGVFKSMNNGTSWQVMRNNLYAHALISPGNASDINNTTAYFIGLGGTPYRTQNWGGLWDTLNVNFLLMGSAIELAPTNPNFLIVSAMDIQLAGMTPSIGTIFRSTDNGQNWEKVDSTYLVNDFLITSDPNIVIGVSDRIIIRSTAGGNNFIEVFEKQSSFSNLVGLDTIFVATYDSTFVSYDRGANWTGLIDRGGELAYDNTRKLLFIAGEQLYRYNLNTSTFDSLPYYPITVSVSPNGNLYFLHYVSPNVVLVARSFDGGNTIEQETFPISIYWSGGLRAGNAGVFYYQPGRGFWCSNDITQMIGEEAKAGNLSKLMIPTLVRKGTNLKIEFYGKNKPSIFIFDACGRVVKVPYQIEKEYKRFFIQCKTEDLSNGVYFLILNDSRENYRKKIVIY</sequence>
<name>A0A7V0Z7K6_UNCW3</name>
<dbReference type="SUPFAM" id="SSF110296">
    <property type="entry name" value="Oligoxyloglucan reducing end-specific cellobiohydrolase"/>
    <property type="match status" value="2"/>
</dbReference>
<reference evidence="1" key="1">
    <citation type="journal article" date="2020" name="mSystems">
        <title>Genome- and Community-Level Interaction Insights into Carbon Utilization and Element Cycling Functions of Hydrothermarchaeota in Hydrothermal Sediment.</title>
        <authorList>
            <person name="Zhou Z."/>
            <person name="Liu Y."/>
            <person name="Xu W."/>
            <person name="Pan J."/>
            <person name="Luo Z.H."/>
            <person name="Li M."/>
        </authorList>
    </citation>
    <scope>NUCLEOTIDE SEQUENCE [LARGE SCALE GENOMIC DNA]</scope>
    <source>
        <strain evidence="1">SpSt-258</strain>
    </source>
</reference>
<dbReference type="Gene3D" id="2.130.10.10">
    <property type="entry name" value="YVTN repeat-like/Quinoprotein amine dehydrogenase"/>
    <property type="match status" value="2"/>
</dbReference>
<protein>
    <recommendedName>
        <fullName evidence="2">T9SS type A sorting domain-containing protein</fullName>
    </recommendedName>
</protein>
<organism evidence="1">
    <name type="scientific">candidate division WOR-3 bacterium</name>
    <dbReference type="NCBI Taxonomy" id="2052148"/>
    <lineage>
        <taxon>Bacteria</taxon>
        <taxon>Bacteria division WOR-3</taxon>
    </lineage>
</organism>
<dbReference type="EMBL" id="DSKY01000022">
    <property type="protein sequence ID" value="HDY60126.1"/>
    <property type="molecule type" value="Genomic_DNA"/>
</dbReference>
<gene>
    <name evidence="1" type="ORF">ENP86_11375</name>
</gene>
<dbReference type="AlphaFoldDB" id="A0A7V0Z7K6"/>
<dbReference type="InterPro" id="IPR015943">
    <property type="entry name" value="WD40/YVTN_repeat-like_dom_sf"/>
</dbReference>
<accession>A0A7V0Z7K6</accession>
<evidence type="ECO:0000313" key="1">
    <source>
        <dbReference type="EMBL" id="HDY60126.1"/>
    </source>
</evidence>
<proteinExistence type="predicted"/>
<comment type="caution">
    <text evidence="1">The sequence shown here is derived from an EMBL/GenBank/DDBJ whole genome shotgun (WGS) entry which is preliminary data.</text>
</comment>